<keyword evidence="2" id="KW-1185">Reference proteome</keyword>
<dbReference type="EMBL" id="CP002018">
    <property type="protein sequence ID" value="AEM39981.1"/>
    <property type="molecule type" value="Genomic_DNA"/>
</dbReference>
<gene>
    <name evidence="1" type="ordered locus">KVU_0142</name>
</gene>
<proteinExistence type="predicted"/>
<dbReference type="AlphaFoldDB" id="F9Y8H2"/>
<dbReference type="KEGG" id="kvl:KVU_0142"/>
<dbReference type="OrthoDB" id="7426809at2"/>
<evidence type="ECO:0000313" key="2">
    <source>
        <dbReference type="Proteomes" id="UP000000692"/>
    </source>
</evidence>
<evidence type="ECO:0000313" key="1">
    <source>
        <dbReference type="EMBL" id="AEM39981.1"/>
    </source>
</evidence>
<sequence length="214" mass="23236">MALPALAQDRSPIASIDFGNDSGAWPRDGECDDPRFIGPGSADLTVVIDVLKDATDCRALYAEEQIWLLAEAPDEITHPKPTLPEARVIDNIDFGDDSSSWANDGECDDRRFFGPGMATLLTYDHVGKDATDCAALYLSGEVRLWNANQARSATQCSAIDFGDDSGPYSRNQVCDDARFEGVGAHPIMDMFDIGNDASDCRAACDAGRVFLRDY</sequence>
<dbReference type="HOGENOM" id="CLU_1234264_0_0_5"/>
<protein>
    <submittedName>
        <fullName evidence="1">Uncharacterized protein</fullName>
    </submittedName>
</protein>
<organism evidence="1 2">
    <name type="scientific">Ketogulonicigenium vulgare (strain WSH-001)</name>
    <dbReference type="NCBI Taxonomy" id="759362"/>
    <lineage>
        <taxon>Bacteria</taxon>
        <taxon>Pseudomonadati</taxon>
        <taxon>Pseudomonadota</taxon>
        <taxon>Alphaproteobacteria</taxon>
        <taxon>Rhodobacterales</taxon>
        <taxon>Roseobacteraceae</taxon>
        <taxon>Ketogulonicigenium</taxon>
    </lineage>
</organism>
<accession>F9Y8H2</accession>
<reference evidence="1 2" key="1">
    <citation type="journal article" date="2011" name="J. Bacteriol.">
        <title>Complete genome sequence of the industrial strain Ketogulonicigenium vulgare WSH-001.</title>
        <authorList>
            <person name="Liu L."/>
            <person name="Li Y."/>
            <person name="Zhang J."/>
            <person name="Zhou Z."/>
            <person name="Liu J."/>
            <person name="Li X."/>
            <person name="Zhou J."/>
            <person name="Du G."/>
            <person name="Wang L."/>
            <person name="Chen J."/>
        </authorList>
    </citation>
    <scope>NUCLEOTIDE SEQUENCE [LARGE SCALE GENOMIC DNA]</scope>
    <source>
        <strain evidence="1 2">WSH-001</strain>
    </source>
</reference>
<dbReference type="PATRIC" id="fig|759362.5.peg.150"/>
<name>F9Y8H2_KETVW</name>
<dbReference type="eggNOG" id="ENOG5032SDW">
    <property type="taxonomic scope" value="Bacteria"/>
</dbReference>
<dbReference type="Proteomes" id="UP000000692">
    <property type="component" value="Chromosome"/>
</dbReference>